<keyword evidence="3 7" id="KW-0812">Transmembrane</keyword>
<feature type="transmembrane region" description="Helical" evidence="7">
    <location>
        <begin position="275"/>
        <end position="294"/>
    </location>
</feature>
<dbReference type="RefSeq" id="XP_016265883.1">
    <property type="nucleotide sequence ID" value="XM_016404878.1"/>
</dbReference>
<feature type="transmembrane region" description="Helical" evidence="7">
    <location>
        <begin position="250"/>
        <end position="269"/>
    </location>
</feature>
<dbReference type="AlphaFoldDB" id="A0A0D2C795"/>
<dbReference type="GeneID" id="27356113"/>
<gene>
    <name evidence="9" type="ORF">PV06_04039</name>
</gene>
<evidence type="ECO:0000259" key="8">
    <source>
        <dbReference type="PROSITE" id="PS50850"/>
    </source>
</evidence>
<dbReference type="Proteomes" id="UP000053342">
    <property type="component" value="Unassembled WGS sequence"/>
</dbReference>
<dbReference type="PANTHER" id="PTHR23502">
    <property type="entry name" value="MAJOR FACILITATOR SUPERFAMILY"/>
    <property type="match status" value="1"/>
</dbReference>
<feature type="domain" description="Major facilitator superfamily (MFS) profile" evidence="8">
    <location>
        <begin position="183"/>
        <end position="612"/>
    </location>
</feature>
<keyword evidence="10" id="KW-1185">Reference proteome</keyword>
<comment type="subcellular location">
    <subcellularLocation>
        <location evidence="1">Membrane</location>
        <topology evidence="1">Multi-pass membrane protein</topology>
    </subcellularLocation>
</comment>
<evidence type="ECO:0000256" key="7">
    <source>
        <dbReference type="SAM" id="Phobius"/>
    </source>
</evidence>
<feature type="transmembrane region" description="Helical" evidence="7">
    <location>
        <begin position="306"/>
        <end position="326"/>
    </location>
</feature>
<feature type="transmembrane region" description="Helical" evidence="7">
    <location>
        <begin position="586"/>
        <end position="606"/>
    </location>
</feature>
<evidence type="ECO:0000256" key="3">
    <source>
        <dbReference type="ARBA" id="ARBA00022692"/>
    </source>
</evidence>
<dbReference type="GO" id="GO:0016020">
    <property type="term" value="C:membrane"/>
    <property type="evidence" value="ECO:0007669"/>
    <property type="project" value="UniProtKB-SubCell"/>
</dbReference>
<proteinExistence type="inferred from homology"/>
<evidence type="ECO:0000256" key="2">
    <source>
        <dbReference type="ARBA" id="ARBA00008335"/>
    </source>
</evidence>
<evidence type="ECO:0000313" key="9">
    <source>
        <dbReference type="EMBL" id="KIW45667.1"/>
    </source>
</evidence>
<name>A0A0D2C795_9EURO</name>
<dbReference type="Pfam" id="PF07690">
    <property type="entry name" value="MFS_1"/>
    <property type="match status" value="1"/>
</dbReference>
<dbReference type="InterPro" id="IPR036259">
    <property type="entry name" value="MFS_trans_sf"/>
</dbReference>
<dbReference type="CDD" id="cd17323">
    <property type="entry name" value="MFS_Tpo1_MDR_like"/>
    <property type="match status" value="1"/>
</dbReference>
<dbReference type="STRING" id="215243.A0A0D2C795"/>
<dbReference type="SUPFAM" id="SSF103473">
    <property type="entry name" value="MFS general substrate transporter"/>
    <property type="match status" value="1"/>
</dbReference>
<keyword evidence="4 7" id="KW-1133">Transmembrane helix</keyword>
<evidence type="ECO:0000256" key="4">
    <source>
        <dbReference type="ARBA" id="ARBA00022989"/>
    </source>
</evidence>
<feature type="transmembrane region" description="Helical" evidence="7">
    <location>
        <begin position="184"/>
        <end position="205"/>
    </location>
</feature>
<keyword evidence="5 7" id="KW-0472">Membrane</keyword>
<comment type="similarity">
    <text evidence="2">Belongs to the major facilitator superfamily.</text>
</comment>
<feature type="transmembrane region" description="Helical" evidence="7">
    <location>
        <begin position="553"/>
        <end position="574"/>
    </location>
</feature>
<feature type="transmembrane region" description="Helical" evidence="7">
    <location>
        <begin position="217"/>
        <end position="238"/>
    </location>
</feature>
<feature type="transmembrane region" description="Helical" evidence="7">
    <location>
        <begin position="450"/>
        <end position="472"/>
    </location>
</feature>
<evidence type="ECO:0000256" key="5">
    <source>
        <dbReference type="ARBA" id="ARBA00023136"/>
    </source>
</evidence>
<dbReference type="FunFam" id="1.20.1250.20:FF:000011">
    <property type="entry name" value="MFS multidrug transporter, putative"/>
    <property type="match status" value="1"/>
</dbReference>
<feature type="transmembrane region" description="Helical" evidence="7">
    <location>
        <begin position="407"/>
        <end position="430"/>
    </location>
</feature>
<feature type="transmembrane region" description="Helical" evidence="7">
    <location>
        <begin position="493"/>
        <end position="512"/>
    </location>
</feature>
<organism evidence="9 10">
    <name type="scientific">Exophiala oligosperma</name>
    <dbReference type="NCBI Taxonomy" id="215243"/>
    <lineage>
        <taxon>Eukaryota</taxon>
        <taxon>Fungi</taxon>
        <taxon>Dikarya</taxon>
        <taxon>Ascomycota</taxon>
        <taxon>Pezizomycotina</taxon>
        <taxon>Eurotiomycetes</taxon>
        <taxon>Chaetothyriomycetidae</taxon>
        <taxon>Chaetothyriales</taxon>
        <taxon>Herpotrichiellaceae</taxon>
        <taxon>Exophiala</taxon>
    </lineage>
</organism>
<dbReference type="Gene3D" id="1.20.1250.20">
    <property type="entry name" value="MFS general substrate transporter like domains"/>
    <property type="match status" value="1"/>
</dbReference>
<dbReference type="VEuPathDB" id="FungiDB:PV06_04039"/>
<dbReference type="EMBL" id="KN847334">
    <property type="protein sequence ID" value="KIW45667.1"/>
    <property type="molecule type" value="Genomic_DNA"/>
</dbReference>
<dbReference type="PROSITE" id="PS50850">
    <property type="entry name" value="MFS"/>
    <property type="match status" value="1"/>
</dbReference>
<dbReference type="InterPro" id="IPR011701">
    <property type="entry name" value="MFS"/>
</dbReference>
<dbReference type="PANTHER" id="PTHR23502:SF68">
    <property type="entry name" value="MULTIDRUG TRANSPORTER, PUTATIVE (AFU_ORTHOLOGUE AFUA_3G01120)-RELATED"/>
    <property type="match status" value="1"/>
</dbReference>
<evidence type="ECO:0000256" key="1">
    <source>
        <dbReference type="ARBA" id="ARBA00004141"/>
    </source>
</evidence>
<protein>
    <recommendedName>
        <fullName evidence="8">Major facilitator superfamily (MFS) profile domain-containing protein</fullName>
    </recommendedName>
</protein>
<sequence length="620" mass="68187">MQRLCTHPEASVPRTTPQCLGRDNRSRKLQRCRCSAYIKNCSPLVRLQLTSSFSLILVYGWIKLLYSQLKSFGLCNFRHGNPLQPGEMAFISPPDHITEIEASGREPEMHTSLDLDPQTFEDELSGNEKRTDTEIDPAVDEEGIRRKSDPTATDNNDDNSVVDWEPGDAEKPVNWTTKKKWSNIAVVSTITFLTPLASSMIAPATPLIMEDFQSTNSTVASFIVSIYVLGYALGPLFLAPLSEVYGRLPIYHGCNFMFVIWTVACALAPGISSMLVFRLLAGIAGSCPLTIGGGSIGDLMVQEQRGAAMAVFAMGPLMGPVIGPIAGGYLGQAAGWKWVFWTIAAAGGAVLIISALILRETYEPVLLARRANRLQRITGNTALRSKLDEGLQMRQYFLRAIVRPTGMLLFSPIVLTLSIYMAMVYGYQYLLFTTFTQIFEDNYHFSHGSVGLSFLGVGVGAMIGLFAFGALSDRVVQRLSIASQGEMKPEYRLPPLIPGSLLIPIGLIWYGWSADKHIHWIMPIIGTAFVGMGLLATFMPIQTYLVDAFQMHAASALAANTVLRSLLGAFLPLAGPQMYDSLGLGWGNTLLAFLALAMSPVSWIFFKYGERLRKRYDVQF</sequence>
<feature type="transmembrane region" description="Helical" evidence="7">
    <location>
        <begin position="338"/>
        <end position="358"/>
    </location>
</feature>
<feature type="region of interest" description="Disordered" evidence="6">
    <location>
        <begin position="105"/>
        <end position="169"/>
    </location>
</feature>
<feature type="transmembrane region" description="Helical" evidence="7">
    <location>
        <begin position="518"/>
        <end position="541"/>
    </location>
</feature>
<accession>A0A0D2C795</accession>
<reference evidence="9 10" key="1">
    <citation type="submission" date="2015-01" db="EMBL/GenBank/DDBJ databases">
        <title>The Genome Sequence of Exophiala oligosperma CBS72588.</title>
        <authorList>
            <consortium name="The Broad Institute Genomics Platform"/>
            <person name="Cuomo C."/>
            <person name="de Hoog S."/>
            <person name="Gorbushina A."/>
            <person name="Stielow B."/>
            <person name="Teixiera M."/>
            <person name="Abouelleil A."/>
            <person name="Chapman S.B."/>
            <person name="Priest M."/>
            <person name="Young S.K."/>
            <person name="Wortman J."/>
            <person name="Nusbaum C."/>
            <person name="Birren B."/>
        </authorList>
    </citation>
    <scope>NUCLEOTIDE SEQUENCE [LARGE SCALE GENOMIC DNA]</scope>
    <source>
        <strain evidence="9 10">CBS 72588</strain>
    </source>
</reference>
<evidence type="ECO:0000256" key="6">
    <source>
        <dbReference type="SAM" id="MobiDB-lite"/>
    </source>
</evidence>
<dbReference type="OrthoDB" id="5296287at2759"/>
<dbReference type="InterPro" id="IPR020846">
    <property type="entry name" value="MFS_dom"/>
</dbReference>
<dbReference type="HOGENOM" id="CLU_008455_11_5_1"/>
<dbReference type="GO" id="GO:0022857">
    <property type="term" value="F:transmembrane transporter activity"/>
    <property type="evidence" value="ECO:0007669"/>
    <property type="project" value="InterPro"/>
</dbReference>
<evidence type="ECO:0000313" key="10">
    <source>
        <dbReference type="Proteomes" id="UP000053342"/>
    </source>
</evidence>